<evidence type="ECO:0000313" key="3">
    <source>
        <dbReference type="Proteomes" id="UP000474777"/>
    </source>
</evidence>
<feature type="chain" id="PRO_5025365378" description="DUF3575 domain-containing protein" evidence="1">
    <location>
        <begin position="24"/>
        <end position="173"/>
    </location>
</feature>
<evidence type="ECO:0000313" key="2">
    <source>
        <dbReference type="EMBL" id="NEM98248.1"/>
    </source>
</evidence>
<organism evidence="2 3">
    <name type="scientific">Pontibacter burrus</name>
    <dbReference type="NCBI Taxonomy" id="2704466"/>
    <lineage>
        <taxon>Bacteria</taxon>
        <taxon>Pseudomonadati</taxon>
        <taxon>Bacteroidota</taxon>
        <taxon>Cytophagia</taxon>
        <taxon>Cytophagales</taxon>
        <taxon>Hymenobacteraceae</taxon>
        <taxon>Pontibacter</taxon>
    </lineage>
</organism>
<gene>
    <name evidence="2" type="ORF">GXP69_11125</name>
</gene>
<keyword evidence="1" id="KW-0732">Signal</keyword>
<name>A0A6B3LWJ4_9BACT</name>
<proteinExistence type="predicted"/>
<accession>A0A6B3LWJ4</accession>
<reference evidence="2 3" key="1">
    <citation type="submission" date="2020-02" db="EMBL/GenBank/DDBJ databases">
        <authorList>
            <person name="Kim M.K."/>
        </authorList>
    </citation>
    <scope>NUCLEOTIDE SEQUENCE [LARGE SCALE GENOMIC DNA]</scope>
    <source>
        <strain evidence="2 3">BT327</strain>
    </source>
</reference>
<protein>
    <recommendedName>
        <fullName evidence="4">DUF3575 domain-containing protein</fullName>
    </recommendedName>
</protein>
<evidence type="ECO:0000256" key="1">
    <source>
        <dbReference type="SAM" id="SignalP"/>
    </source>
</evidence>
<feature type="signal peptide" evidence="1">
    <location>
        <begin position="1"/>
        <end position="23"/>
    </location>
</feature>
<keyword evidence="3" id="KW-1185">Reference proteome</keyword>
<dbReference type="EMBL" id="JAAGWD010000004">
    <property type="protein sequence ID" value="NEM98248.1"/>
    <property type="molecule type" value="Genomic_DNA"/>
</dbReference>
<comment type="caution">
    <text evidence="2">The sequence shown here is derived from an EMBL/GenBank/DDBJ whole genome shotgun (WGS) entry which is preliminary data.</text>
</comment>
<dbReference type="RefSeq" id="WP_163915133.1">
    <property type="nucleotide sequence ID" value="NZ_JAAGWD010000004.1"/>
</dbReference>
<sequence>MRIYLTCTLIVLLAFYLPAPTQAQEFTQNIRAPFSVYLEIGGNSDAYTLNLDRIMYQREEWKGGLRAGVGTNLFFMKEEPGVYPVVPVEVYAMYGKSKSNLEVGLGYTRRFTDAPELLQNMFFARLGLRYQVPKGGLLVRFGLTPFISPEGKDRKTGETGIVPRFGLSVGYSL</sequence>
<dbReference type="Proteomes" id="UP000474777">
    <property type="component" value="Unassembled WGS sequence"/>
</dbReference>
<evidence type="ECO:0008006" key="4">
    <source>
        <dbReference type="Google" id="ProtNLM"/>
    </source>
</evidence>
<dbReference type="AlphaFoldDB" id="A0A6B3LWJ4"/>